<reference evidence="1 2" key="1">
    <citation type="submission" date="2016-06" db="EMBL/GenBank/DDBJ databases">
        <authorList>
            <person name="Kjaerup R.B."/>
            <person name="Dalgaard T.S."/>
            <person name="Juul-Madsen H.R."/>
        </authorList>
    </citation>
    <scope>NUCLEOTIDE SEQUENCE [LARGE SCALE GENOMIC DNA]</scope>
    <source>
        <strain evidence="1 2">CECT 5080</strain>
    </source>
</reference>
<proteinExistence type="predicted"/>
<keyword evidence="2" id="KW-1185">Reference proteome</keyword>
<sequence>MKKPIKKKNNSSRMKDKAWKTVNEKKYHSMVSEYQEAKTKLDQLNISSSEYDKQNKLCESLFNNAKNFFNQNQ</sequence>
<dbReference type="Proteomes" id="UP000092627">
    <property type="component" value="Unassembled WGS sequence"/>
</dbReference>
<protein>
    <submittedName>
        <fullName evidence="1">Uncharacterized protein</fullName>
    </submittedName>
</protein>
<dbReference type="AlphaFoldDB" id="A0A1A8T888"/>
<evidence type="ECO:0000313" key="1">
    <source>
        <dbReference type="EMBL" id="SBS27704.1"/>
    </source>
</evidence>
<evidence type="ECO:0000313" key="2">
    <source>
        <dbReference type="Proteomes" id="UP000092627"/>
    </source>
</evidence>
<dbReference type="RefSeq" id="WP_197464567.1">
    <property type="nucleotide sequence ID" value="NZ_FLOC01000003.1"/>
</dbReference>
<organism evidence="1 2">
    <name type="scientific">Marinomonas aquimarina</name>
    <dbReference type="NCBI Taxonomy" id="295068"/>
    <lineage>
        <taxon>Bacteria</taxon>
        <taxon>Pseudomonadati</taxon>
        <taxon>Pseudomonadota</taxon>
        <taxon>Gammaproteobacteria</taxon>
        <taxon>Oceanospirillales</taxon>
        <taxon>Oceanospirillaceae</taxon>
        <taxon>Marinomonas</taxon>
    </lineage>
</organism>
<gene>
    <name evidence="1" type="ORF">MAQ5080_00896</name>
</gene>
<name>A0A1A8T888_9GAMM</name>
<accession>A0A1A8T888</accession>
<dbReference type="EMBL" id="FLOC01000003">
    <property type="protein sequence ID" value="SBS27704.1"/>
    <property type="molecule type" value="Genomic_DNA"/>
</dbReference>